<evidence type="ECO:0000256" key="1">
    <source>
        <dbReference type="ARBA" id="ARBA00004651"/>
    </source>
</evidence>
<dbReference type="Pfam" id="PF07690">
    <property type="entry name" value="MFS_1"/>
    <property type="match status" value="1"/>
</dbReference>
<dbReference type="GeneID" id="11594064"/>
<feature type="transmembrane region" description="Helical" evidence="7">
    <location>
        <begin position="66"/>
        <end position="85"/>
    </location>
</feature>
<dbReference type="InterPro" id="IPR036259">
    <property type="entry name" value="MFS_trans_sf"/>
</dbReference>
<evidence type="ECO:0000313" key="10">
    <source>
        <dbReference type="Proteomes" id="UP000005867"/>
    </source>
</evidence>
<dbReference type="InterPro" id="IPR020846">
    <property type="entry name" value="MFS_dom"/>
</dbReference>
<accession>G7VCP3</accession>
<evidence type="ECO:0000256" key="2">
    <source>
        <dbReference type="ARBA" id="ARBA00022448"/>
    </source>
</evidence>
<organism evidence="9 10">
    <name type="scientific">Pyrobaculum ferrireducens</name>
    <dbReference type="NCBI Taxonomy" id="1104324"/>
    <lineage>
        <taxon>Archaea</taxon>
        <taxon>Thermoproteota</taxon>
        <taxon>Thermoprotei</taxon>
        <taxon>Thermoproteales</taxon>
        <taxon>Thermoproteaceae</taxon>
        <taxon>Pyrobaculum</taxon>
    </lineage>
</organism>
<evidence type="ECO:0000256" key="3">
    <source>
        <dbReference type="ARBA" id="ARBA00022475"/>
    </source>
</evidence>
<evidence type="ECO:0000256" key="7">
    <source>
        <dbReference type="SAM" id="Phobius"/>
    </source>
</evidence>
<keyword evidence="4 7" id="KW-0812">Transmembrane</keyword>
<dbReference type="EMBL" id="CP003098">
    <property type="protein sequence ID" value="AET33848.1"/>
    <property type="molecule type" value="Genomic_DNA"/>
</dbReference>
<gene>
    <name evidence="9" type="ORF">P186_2462</name>
</gene>
<dbReference type="GO" id="GO:0005886">
    <property type="term" value="C:plasma membrane"/>
    <property type="evidence" value="ECO:0007669"/>
    <property type="project" value="UniProtKB-SubCell"/>
</dbReference>
<evidence type="ECO:0000259" key="8">
    <source>
        <dbReference type="PROSITE" id="PS50850"/>
    </source>
</evidence>
<feature type="transmembrane region" description="Helical" evidence="7">
    <location>
        <begin position="190"/>
        <end position="219"/>
    </location>
</feature>
<dbReference type="BioCyc" id="PSP1104324:GJSN-2408-MONOMER"/>
<dbReference type="InterPro" id="IPR011701">
    <property type="entry name" value="MFS"/>
</dbReference>
<dbReference type="PANTHER" id="PTHR23517">
    <property type="entry name" value="RESISTANCE PROTEIN MDTM, PUTATIVE-RELATED-RELATED"/>
    <property type="match status" value="1"/>
</dbReference>
<feature type="transmembrane region" description="Helical" evidence="7">
    <location>
        <begin position="7"/>
        <end position="29"/>
    </location>
</feature>
<dbReference type="RefSeq" id="WP_014289673.1">
    <property type="nucleotide sequence ID" value="NC_016645.1"/>
</dbReference>
<dbReference type="PANTHER" id="PTHR23517:SF13">
    <property type="entry name" value="MAJOR FACILITATOR SUPERFAMILY MFS_1"/>
    <property type="match status" value="1"/>
</dbReference>
<evidence type="ECO:0000256" key="5">
    <source>
        <dbReference type="ARBA" id="ARBA00022989"/>
    </source>
</evidence>
<feature type="transmembrane region" description="Helical" evidence="7">
    <location>
        <begin position="305"/>
        <end position="327"/>
    </location>
</feature>
<dbReference type="eggNOG" id="arCOG00130">
    <property type="taxonomic scope" value="Archaea"/>
</dbReference>
<feature type="transmembrane region" description="Helical" evidence="7">
    <location>
        <begin position="244"/>
        <end position="267"/>
    </location>
</feature>
<protein>
    <submittedName>
        <fullName evidence="9">Major facilitator superfamily MFS_1</fullName>
    </submittedName>
</protein>
<dbReference type="HOGENOM" id="CLU_686287_0_0_2"/>
<dbReference type="OrthoDB" id="117970at2157"/>
<name>G7VCP3_9CREN</name>
<keyword evidence="2" id="KW-0813">Transport</keyword>
<dbReference type="AlphaFoldDB" id="G7VCP3"/>
<dbReference type="Proteomes" id="UP000005867">
    <property type="component" value="Chromosome"/>
</dbReference>
<evidence type="ECO:0000313" key="9">
    <source>
        <dbReference type="EMBL" id="AET33848.1"/>
    </source>
</evidence>
<comment type="subcellular location">
    <subcellularLocation>
        <location evidence="1">Cell membrane</location>
        <topology evidence="1">Multi-pass membrane protein</topology>
    </subcellularLocation>
</comment>
<dbReference type="KEGG" id="pyr:P186_2462"/>
<sequence>MRIAASYIPIFVARIGSGASAFLVVKLASGGNLEAGVVLASYPFLEAIGALIAGRWSDTLGRKKTLVIGYVVRSVAMLLLAWAFYTRGTPWLEALLNGVIGLTTAFILTSSLAMATDLTEVRNRGLGMGGFEFINLASYGVGYLLGSALYSALHGPSAYLVVALFTAAATPLFAKFLSETRPAAPEEGRLLFSVLPPSALALLPVWFALTSIIGMAMYAPRILRVGDASHGAVQHIVGRLGENLVVGLLFIGALALLGAGAIIFGRLADRWGRVKTFRLGLVGGLAALAVLNAALHTGLGPVEAIAVTAPLLFLTSAIGPSILALIGDEADIRYRGTVMGIYSVVLGLGIGVGSLLSGMVATVFHSSEINGIAAAALAVYASMTAVHIALSRTYNLAIRETAAIRAG</sequence>
<feature type="transmembrane region" description="Helical" evidence="7">
    <location>
        <begin position="369"/>
        <end position="390"/>
    </location>
</feature>
<dbReference type="PROSITE" id="PS50850">
    <property type="entry name" value="MFS"/>
    <property type="match status" value="1"/>
</dbReference>
<feature type="transmembrane region" description="Helical" evidence="7">
    <location>
        <begin position="133"/>
        <end position="153"/>
    </location>
</feature>
<reference evidence="9 10" key="1">
    <citation type="journal article" date="2012" name="J. Bacteriol.">
        <title>Complete genome sequence of strain 1860, a crenarchaeon of the genus pyrobaculum able to grow with various electron acceptors.</title>
        <authorList>
            <person name="Mardanov A.V."/>
            <person name="Gumerov V.M."/>
            <person name="Slobodkina G.B."/>
            <person name="Beletsky A.V."/>
            <person name="Bonch-Osmolovskaya E.A."/>
            <person name="Ravin N.V."/>
            <person name="Skryabin K.G."/>
        </authorList>
    </citation>
    <scope>NUCLEOTIDE SEQUENCE [LARGE SCALE GENOMIC DNA]</scope>
    <source>
        <strain evidence="9 10">1860</strain>
    </source>
</reference>
<feature type="domain" description="Major facilitator superfamily (MFS) profile" evidence="8">
    <location>
        <begin position="1"/>
        <end position="393"/>
    </location>
</feature>
<keyword evidence="3" id="KW-1003">Cell membrane</keyword>
<keyword evidence="10" id="KW-1185">Reference proteome</keyword>
<dbReference type="InterPro" id="IPR050171">
    <property type="entry name" value="MFS_Transporters"/>
</dbReference>
<keyword evidence="6 7" id="KW-0472">Membrane</keyword>
<keyword evidence="5 7" id="KW-1133">Transmembrane helix</keyword>
<dbReference type="SUPFAM" id="SSF103473">
    <property type="entry name" value="MFS general substrate transporter"/>
    <property type="match status" value="1"/>
</dbReference>
<feature type="transmembrane region" description="Helical" evidence="7">
    <location>
        <begin position="91"/>
        <end position="113"/>
    </location>
</feature>
<feature type="transmembrane region" description="Helical" evidence="7">
    <location>
        <begin position="339"/>
        <end position="363"/>
    </location>
</feature>
<dbReference type="STRING" id="1104324.P186_2462"/>
<feature type="transmembrane region" description="Helical" evidence="7">
    <location>
        <begin position="159"/>
        <end position="178"/>
    </location>
</feature>
<evidence type="ECO:0000256" key="4">
    <source>
        <dbReference type="ARBA" id="ARBA00022692"/>
    </source>
</evidence>
<dbReference type="Gene3D" id="1.20.1250.20">
    <property type="entry name" value="MFS general substrate transporter like domains"/>
    <property type="match status" value="1"/>
</dbReference>
<feature type="transmembrane region" description="Helical" evidence="7">
    <location>
        <begin position="35"/>
        <end position="54"/>
    </location>
</feature>
<proteinExistence type="predicted"/>
<evidence type="ECO:0000256" key="6">
    <source>
        <dbReference type="ARBA" id="ARBA00023136"/>
    </source>
</evidence>
<dbReference type="GO" id="GO:0022857">
    <property type="term" value="F:transmembrane transporter activity"/>
    <property type="evidence" value="ECO:0007669"/>
    <property type="project" value="InterPro"/>
</dbReference>
<feature type="transmembrane region" description="Helical" evidence="7">
    <location>
        <begin position="279"/>
        <end position="299"/>
    </location>
</feature>